<dbReference type="PANTHER" id="PTHR34697">
    <property type="entry name" value="PHOSPHATIDYLGLYCEROL LYSYLTRANSFERASE"/>
    <property type="match status" value="1"/>
</dbReference>
<feature type="transmembrane region" description="Helical" evidence="14">
    <location>
        <begin position="145"/>
        <end position="174"/>
    </location>
</feature>
<evidence type="ECO:0000256" key="7">
    <source>
        <dbReference type="ARBA" id="ARBA00022692"/>
    </source>
</evidence>
<keyword evidence="9" id="KW-0443">Lipid metabolism</keyword>
<evidence type="ECO:0000256" key="12">
    <source>
        <dbReference type="ARBA" id="ARBA00031899"/>
    </source>
</evidence>
<dbReference type="Pfam" id="PF09924">
    <property type="entry name" value="LPG_synthase_C"/>
    <property type="match status" value="1"/>
</dbReference>
<gene>
    <name evidence="16" type="ORF">SAMN04488038_1216</name>
</gene>
<evidence type="ECO:0000256" key="10">
    <source>
        <dbReference type="ARBA" id="ARBA00023136"/>
    </source>
</evidence>
<feature type="transmembrane region" description="Helical" evidence="14">
    <location>
        <begin position="112"/>
        <end position="133"/>
    </location>
</feature>
<keyword evidence="7 14" id="KW-0812">Transmembrane</keyword>
<dbReference type="InterPro" id="IPR022791">
    <property type="entry name" value="L-PG_synthase/AglD"/>
</dbReference>
<feature type="transmembrane region" description="Helical" evidence="14">
    <location>
        <begin position="508"/>
        <end position="528"/>
    </location>
</feature>
<dbReference type="GO" id="GO:0055091">
    <property type="term" value="P:phospholipid homeostasis"/>
    <property type="evidence" value="ECO:0007669"/>
    <property type="project" value="TreeGrafter"/>
</dbReference>
<keyword evidence="10 14" id="KW-0472">Membrane</keyword>
<comment type="similarity">
    <text evidence="2">Belongs to the LPG synthase family.</text>
</comment>
<dbReference type="EC" id="2.3.2.3" evidence="3"/>
<keyword evidence="5" id="KW-1003">Cell membrane</keyword>
<dbReference type="GO" id="GO:0050071">
    <property type="term" value="F:phosphatidylglycerol lysyltransferase activity"/>
    <property type="evidence" value="ECO:0007669"/>
    <property type="project" value="UniProtKB-EC"/>
</dbReference>
<dbReference type="InterPro" id="IPR051211">
    <property type="entry name" value="PG_lysyltransferase"/>
</dbReference>
<dbReference type="RefSeq" id="WP_143069021.1">
    <property type="nucleotide sequence ID" value="NZ_FOFS01000021.1"/>
</dbReference>
<dbReference type="NCBIfam" id="NF033480">
    <property type="entry name" value="bifunc_MprF"/>
    <property type="match status" value="1"/>
</dbReference>
<evidence type="ECO:0000256" key="5">
    <source>
        <dbReference type="ARBA" id="ARBA00022475"/>
    </source>
</evidence>
<proteinExistence type="inferred from homology"/>
<keyword evidence="11" id="KW-0046">Antibiotic resistance</keyword>
<keyword evidence="8 14" id="KW-1133">Transmembrane helix</keyword>
<reference evidence="16 17" key="1">
    <citation type="submission" date="2016-10" db="EMBL/GenBank/DDBJ databases">
        <authorList>
            <person name="de Groot N.N."/>
        </authorList>
    </citation>
    <scope>NUCLEOTIDE SEQUENCE [LARGE SCALE GENOMIC DNA]</scope>
    <source>
        <strain evidence="16 17">DSM 25927</strain>
    </source>
</reference>
<feature type="transmembrane region" description="Helical" evidence="14">
    <location>
        <begin position="254"/>
        <end position="272"/>
    </location>
</feature>
<evidence type="ECO:0000313" key="17">
    <source>
        <dbReference type="Proteomes" id="UP000199233"/>
    </source>
</evidence>
<dbReference type="STRING" id="489703.SAMN04488038_1216"/>
<comment type="subcellular location">
    <subcellularLocation>
        <location evidence="1">Cell membrane</location>
        <topology evidence="1">Multi-pass membrane protein</topology>
    </subcellularLocation>
</comment>
<feature type="transmembrane region" description="Helical" evidence="14">
    <location>
        <begin position="226"/>
        <end position="248"/>
    </location>
</feature>
<name>A0A1H9MC73_9GAMM</name>
<dbReference type="InterPro" id="IPR024320">
    <property type="entry name" value="LPG_synthase_C"/>
</dbReference>
<feature type="transmembrane region" description="Helical" evidence="14">
    <location>
        <begin position="431"/>
        <end position="448"/>
    </location>
</feature>
<evidence type="ECO:0000256" key="11">
    <source>
        <dbReference type="ARBA" id="ARBA00023251"/>
    </source>
</evidence>
<evidence type="ECO:0000256" key="9">
    <source>
        <dbReference type="ARBA" id="ARBA00023098"/>
    </source>
</evidence>
<dbReference type="PANTHER" id="PTHR34697:SF2">
    <property type="entry name" value="PHOSPHATIDYLGLYCEROL LYSYLTRANSFERASE"/>
    <property type="match status" value="1"/>
</dbReference>
<feature type="transmembrane region" description="Helical" evidence="14">
    <location>
        <begin position="31"/>
        <end position="50"/>
    </location>
</feature>
<evidence type="ECO:0000256" key="8">
    <source>
        <dbReference type="ARBA" id="ARBA00022989"/>
    </source>
</evidence>
<dbReference type="Pfam" id="PF03706">
    <property type="entry name" value="LPG_synthase_TM"/>
    <property type="match status" value="1"/>
</dbReference>
<dbReference type="SUPFAM" id="SSF55729">
    <property type="entry name" value="Acyl-CoA N-acyltransferases (Nat)"/>
    <property type="match status" value="1"/>
</dbReference>
<evidence type="ECO:0000256" key="1">
    <source>
        <dbReference type="ARBA" id="ARBA00004651"/>
    </source>
</evidence>
<dbReference type="OrthoDB" id="145485at2"/>
<evidence type="ECO:0000256" key="2">
    <source>
        <dbReference type="ARBA" id="ARBA00008627"/>
    </source>
</evidence>
<evidence type="ECO:0000259" key="15">
    <source>
        <dbReference type="Pfam" id="PF09924"/>
    </source>
</evidence>
<feature type="domain" description="Phosphatidylglycerol lysyltransferase C-terminal" evidence="15">
    <location>
        <begin position="555"/>
        <end position="841"/>
    </location>
</feature>
<evidence type="ECO:0000256" key="14">
    <source>
        <dbReference type="SAM" id="Phobius"/>
    </source>
</evidence>
<dbReference type="AlphaFoldDB" id="A0A1H9MC73"/>
<dbReference type="InterPro" id="IPR016181">
    <property type="entry name" value="Acyl_CoA_acyltransferase"/>
</dbReference>
<comment type="catalytic activity">
    <reaction evidence="13">
        <text>L-lysyl-tRNA(Lys) + a 1,2-diacyl-sn-glycero-3-phospho-(1'-sn-glycerol) = a 1,2-diacyl-sn-glycero-3-phospho-1'-(3'-O-L-lysyl)-sn-glycerol + tRNA(Lys)</text>
        <dbReference type="Rhea" id="RHEA:10668"/>
        <dbReference type="Rhea" id="RHEA-COMP:9696"/>
        <dbReference type="Rhea" id="RHEA-COMP:9697"/>
        <dbReference type="ChEBI" id="CHEBI:64716"/>
        <dbReference type="ChEBI" id="CHEBI:75792"/>
        <dbReference type="ChEBI" id="CHEBI:78442"/>
        <dbReference type="ChEBI" id="CHEBI:78529"/>
        <dbReference type="EC" id="2.3.2.3"/>
    </reaction>
</comment>
<feature type="transmembrane region" description="Helical" evidence="14">
    <location>
        <begin position="71"/>
        <end position="92"/>
    </location>
</feature>
<evidence type="ECO:0000256" key="3">
    <source>
        <dbReference type="ARBA" id="ARBA00012014"/>
    </source>
</evidence>
<keyword evidence="6 16" id="KW-0808">Transferase</keyword>
<organism evidence="16 17">
    <name type="scientific">Solimonas aquatica</name>
    <dbReference type="NCBI Taxonomy" id="489703"/>
    <lineage>
        <taxon>Bacteria</taxon>
        <taxon>Pseudomonadati</taxon>
        <taxon>Pseudomonadota</taxon>
        <taxon>Gammaproteobacteria</taxon>
        <taxon>Nevskiales</taxon>
        <taxon>Nevskiaceae</taxon>
        <taxon>Solimonas</taxon>
    </lineage>
</organism>
<evidence type="ECO:0000313" key="16">
    <source>
        <dbReference type="EMBL" id="SER21298.1"/>
    </source>
</evidence>
<feature type="transmembrane region" description="Helical" evidence="14">
    <location>
        <begin position="308"/>
        <end position="327"/>
    </location>
</feature>
<feature type="transmembrane region" description="Helical" evidence="14">
    <location>
        <begin position="380"/>
        <end position="401"/>
    </location>
</feature>
<feature type="transmembrane region" description="Helical" evidence="14">
    <location>
        <begin position="408"/>
        <end position="425"/>
    </location>
</feature>
<dbReference type="EMBL" id="FOFS01000021">
    <property type="protein sequence ID" value="SER21298.1"/>
    <property type="molecule type" value="Genomic_DNA"/>
</dbReference>
<keyword evidence="17" id="KW-1185">Reference proteome</keyword>
<accession>A0A1H9MC73</accession>
<feature type="transmembrane region" description="Helical" evidence="14">
    <location>
        <begin position="339"/>
        <end position="360"/>
    </location>
</feature>
<sequence>MSKPNPASPAPPEAARPVDGERSLRWQRWKTVATVLAALLMTALIIYALQRLTEEIRYADLLHAIRGTPRSGILLAVLATAASFLALSGYDFSSLRYVGGTVRPRIVVLTSFIAYALGNTVGLGVLTGGAVRLRMYTAAGVEAPLVGRAIAFNALAFGIGISTLGALGLLWGAGQVARIAHLPPELLRGLAALILMLVSAFVAICAARREFSLGPRIQIKLPEPGLVLKQLGISVLELVFSAAALWFLLPHSGIGFPSFIAFYAIAITLGLISHVPGGLGVFEAVMLLAFSHRLPLDQLAGALVLYRGVYYLLPMLLAVGLLALIEMRSGVGAPVTRAAARLTPVALSAFTLVVGVMLLVSGATPATDEASELLAARVPLPLVEASHFIGSIAGIAFLFIARGLLYRVDAAWWAALLLTFISFWLALPKGLAVTEMMVLALLGGALAVSRKEFYRRASLLTVSFSTGWLLAVACVIAAVFWVLFFAYRDVSYGNELWWQFTFNGNAPRSLRAITAIAVIALAIALWRLMRPVSGRVQLPTAEELQRALGVIRKQNRADALLAMTADKGLMFSASGNSFLMYGKRGRSWVALGDPVGPAKEWPELVWRFIEMATAHGDRPVFYQVRPQSLPMYLDAGLRMLKLGEHADVALPEFTLKGSARANLRHGASRGEREGLSFEWAEGEAITPLLPELRAISDAWLQEHETREKCFSLGRFDEAYLRSGGIALAREGSGRIAAFLSVMITDTRIESAVDLMRYRPDAPRGAMDFLFARTLTHLQSLGYQSFGLGMAPMSGMAEHPLASRWHRFARLLFAHGQQFYNFQGLRAFKEKFAPSWEPRYLVAAGGTGQLLALADIAALVSGGIKGVISK</sequence>
<dbReference type="GO" id="GO:0006629">
    <property type="term" value="P:lipid metabolic process"/>
    <property type="evidence" value="ECO:0007669"/>
    <property type="project" value="UniProtKB-KW"/>
</dbReference>
<evidence type="ECO:0000256" key="4">
    <source>
        <dbReference type="ARBA" id="ARBA00021546"/>
    </source>
</evidence>
<feature type="transmembrane region" description="Helical" evidence="14">
    <location>
        <begin position="186"/>
        <end position="206"/>
    </location>
</feature>
<dbReference type="GO" id="GO:0005886">
    <property type="term" value="C:plasma membrane"/>
    <property type="evidence" value="ECO:0007669"/>
    <property type="project" value="UniProtKB-SubCell"/>
</dbReference>
<dbReference type="Proteomes" id="UP000199233">
    <property type="component" value="Unassembled WGS sequence"/>
</dbReference>
<protein>
    <recommendedName>
        <fullName evidence="4">Phosphatidylglycerol lysyltransferase</fullName>
        <ecNumber evidence="3">2.3.2.3</ecNumber>
    </recommendedName>
    <alternativeName>
        <fullName evidence="12">Lysylphosphatidylglycerol synthase</fullName>
    </alternativeName>
</protein>
<dbReference type="GO" id="GO:0046677">
    <property type="term" value="P:response to antibiotic"/>
    <property type="evidence" value="ECO:0007669"/>
    <property type="project" value="UniProtKB-KW"/>
</dbReference>
<feature type="transmembrane region" description="Helical" evidence="14">
    <location>
        <begin position="468"/>
        <end position="488"/>
    </location>
</feature>
<evidence type="ECO:0000256" key="13">
    <source>
        <dbReference type="ARBA" id="ARBA00047540"/>
    </source>
</evidence>
<evidence type="ECO:0000256" key="6">
    <source>
        <dbReference type="ARBA" id="ARBA00022679"/>
    </source>
</evidence>